<evidence type="ECO:0000256" key="3">
    <source>
        <dbReference type="ARBA" id="ARBA00022630"/>
    </source>
</evidence>
<evidence type="ECO:0000259" key="6">
    <source>
        <dbReference type="Pfam" id="PF01266"/>
    </source>
</evidence>
<dbReference type="GO" id="GO:0008115">
    <property type="term" value="F:sarcosine oxidase activity"/>
    <property type="evidence" value="ECO:0007669"/>
    <property type="project" value="TreeGrafter"/>
</dbReference>
<sequence length="440" mass="48149">MDPVSYLIVGAGCFGASTALALKKAKPNAIVTLVDRTPFPCPSAAAHDLNKIIRAEYEDPMYMRLALEAQEHWRTDSVLKSYFHKTGILFIGIEAPGQAVVNGYEQVLGKGNSPAVLLDPEDAKARFGGIFRDGDWTGVTKCTWNPLAGWGDAANALGAVIQSAVDIGVKYIQATATKVEFDSSGNCSGISTLEGSQLSADKVLLCTGAYTPWLLAESAPDRPEIQVGDRMVAAASVMCAFNLPEDQVEKFSDCPIVVHPMGEYPAECIPQSGPGLVKCTHERSFTRKVLHEASKQDISVPPSRVTQQTWSQDVPQGLKDEVKAVRDKLFGSWVNNMEPKEYRMCWDAITPNQDWIISPHPHVQNLYIVAGGSFHAWKFLPNVGKYVVQMIDNQLGDEFAKRWAWDRSDEGGNCANYIPTRDLKDVLGYSKDQKPGGIAN</sequence>
<dbReference type="PANTHER" id="PTHR10961:SF37">
    <property type="entry name" value="FAD DEPENDENT OXIDOREDUCTASE DOMAIN-CONTAINING PROTEIN"/>
    <property type="match status" value="1"/>
</dbReference>
<accession>A0A0H1BP69</accession>
<dbReference type="Pfam" id="PF01266">
    <property type="entry name" value="DAO"/>
    <property type="match status" value="1"/>
</dbReference>
<proteinExistence type="inferred from homology"/>
<dbReference type="OrthoDB" id="2219495at2759"/>
<evidence type="ECO:0000256" key="5">
    <source>
        <dbReference type="ARBA" id="ARBA00023002"/>
    </source>
</evidence>
<evidence type="ECO:0000313" key="8">
    <source>
        <dbReference type="Proteomes" id="UP000053573"/>
    </source>
</evidence>
<comment type="cofactor">
    <cofactor evidence="1">
        <name>FAD</name>
        <dbReference type="ChEBI" id="CHEBI:57692"/>
    </cofactor>
</comment>
<dbReference type="AlphaFoldDB" id="A0A0H1BP69"/>
<organism evidence="7 8">
    <name type="scientific">Blastomyces silverae</name>
    <dbReference type="NCBI Taxonomy" id="2060906"/>
    <lineage>
        <taxon>Eukaryota</taxon>
        <taxon>Fungi</taxon>
        <taxon>Dikarya</taxon>
        <taxon>Ascomycota</taxon>
        <taxon>Pezizomycotina</taxon>
        <taxon>Eurotiomycetes</taxon>
        <taxon>Eurotiomycetidae</taxon>
        <taxon>Onygenales</taxon>
        <taxon>Ajellomycetaceae</taxon>
        <taxon>Blastomyces</taxon>
    </lineage>
</organism>
<evidence type="ECO:0000256" key="1">
    <source>
        <dbReference type="ARBA" id="ARBA00001974"/>
    </source>
</evidence>
<dbReference type="InterPro" id="IPR045170">
    <property type="entry name" value="MTOX"/>
</dbReference>
<gene>
    <name evidence="7" type="ORF">EMPG_11892</name>
</gene>
<keyword evidence="3" id="KW-0285">Flavoprotein</keyword>
<dbReference type="Proteomes" id="UP000053573">
    <property type="component" value="Unassembled WGS sequence"/>
</dbReference>
<dbReference type="PANTHER" id="PTHR10961">
    <property type="entry name" value="PEROXISOMAL SARCOSINE OXIDASE"/>
    <property type="match status" value="1"/>
</dbReference>
<comment type="similarity">
    <text evidence="2">Belongs to the MSOX/MTOX family.</text>
</comment>
<keyword evidence="4" id="KW-0274">FAD</keyword>
<dbReference type="GO" id="GO:0050660">
    <property type="term" value="F:flavin adenine dinucleotide binding"/>
    <property type="evidence" value="ECO:0007669"/>
    <property type="project" value="InterPro"/>
</dbReference>
<feature type="domain" description="FAD dependent oxidoreductase" evidence="6">
    <location>
        <begin position="6"/>
        <end position="390"/>
    </location>
</feature>
<reference evidence="8" key="1">
    <citation type="journal article" date="2015" name="PLoS Genet.">
        <title>The dynamic genome and transcriptome of the human fungal pathogen Blastomyces and close relative Emmonsia.</title>
        <authorList>
            <person name="Munoz J.F."/>
            <person name="Gauthier G.M."/>
            <person name="Desjardins C.A."/>
            <person name="Gallo J.E."/>
            <person name="Holder J."/>
            <person name="Sullivan T.D."/>
            <person name="Marty A.J."/>
            <person name="Carmen J.C."/>
            <person name="Chen Z."/>
            <person name="Ding L."/>
            <person name="Gujja S."/>
            <person name="Magrini V."/>
            <person name="Misas E."/>
            <person name="Mitreva M."/>
            <person name="Priest M."/>
            <person name="Saif S."/>
            <person name="Whiston E.A."/>
            <person name="Young S."/>
            <person name="Zeng Q."/>
            <person name="Goldman W.E."/>
            <person name="Mardis E.R."/>
            <person name="Taylor J.W."/>
            <person name="McEwen J.G."/>
            <person name="Clay O.K."/>
            <person name="Klein B.S."/>
            <person name="Cuomo C.A."/>
        </authorList>
    </citation>
    <scope>NUCLEOTIDE SEQUENCE [LARGE SCALE GENOMIC DNA]</scope>
    <source>
        <strain evidence="8">UAMH 139</strain>
    </source>
</reference>
<dbReference type="InterPro" id="IPR036188">
    <property type="entry name" value="FAD/NAD-bd_sf"/>
</dbReference>
<dbReference type="InterPro" id="IPR006076">
    <property type="entry name" value="FAD-dep_OxRdtase"/>
</dbReference>
<dbReference type="STRING" id="2060906.A0A0H1BP69"/>
<comment type="caution">
    <text evidence="7">The sequence shown here is derived from an EMBL/GenBank/DDBJ whole genome shotgun (WGS) entry which is preliminary data.</text>
</comment>
<dbReference type="Gene3D" id="3.30.9.10">
    <property type="entry name" value="D-Amino Acid Oxidase, subunit A, domain 2"/>
    <property type="match status" value="1"/>
</dbReference>
<name>A0A0H1BP69_9EURO</name>
<evidence type="ECO:0000313" key="7">
    <source>
        <dbReference type="EMBL" id="KLJ13170.1"/>
    </source>
</evidence>
<dbReference type="SUPFAM" id="SSF51905">
    <property type="entry name" value="FAD/NAD(P)-binding domain"/>
    <property type="match status" value="1"/>
</dbReference>
<dbReference type="GO" id="GO:0051698">
    <property type="term" value="F:saccharopine oxidase activity"/>
    <property type="evidence" value="ECO:0007669"/>
    <property type="project" value="TreeGrafter"/>
</dbReference>
<keyword evidence="5" id="KW-0560">Oxidoreductase</keyword>
<keyword evidence="8" id="KW-1185">Reference proteome</keyword>
<evidence type="ECO:0000256" key="2">
    <source>
        <dbReference type="ARBA" id="ARBA00010989"/>
    </source>
</evidence>
<protein>
    <recommendedName>
        <fullName evidence="6">FAD dependent oxidoreductase domain-containing protein</fullName>
    </recommendedName>
</protein>
<evidence type="ECO:0000256" key="4">
    <source>
        <dbReference type="ARBA" id="ARBA00022827"/>
    </source>
</evidence>
<dbReference type="EMBL" id="LDEV01000468">
    <property type="protein sequence ID" value="KLJ13170.1"/>
    <property type="molecule type" value="Genomic_DNA"/>
</dbReference>
<dbReference type="Gene3D" id="3.50.50.60">
    <property type="entry name" value="FAD/NAD(P)-binding domain"/>
    <property type="match status" value="1"/>
</dbReference>